<keyword evidence="2" id="KW-1185">Reference proteome</keyword>
<sequence length="312" mass="36381">MESPEPTKIQYTAPFDDEDADLIIHSSDDIYFRVYRLFLRKASPVFADMFSIPTASDTLDTVQTVSVTEDGKTMDALLRLCYPTNDPRVKTLDELSTLMNVCEKYMMDSVFGRLVRTNLANFMTKEPIRVYAIACRAHADQEAKQAAYHCLTKPLREILGYDTPEFQHISVAAYRSLLEYHNTCRRTALYALCDRDYNSSHCDQAFCWEFTYNSSNESDHTCGFVEYGWDQDGEFSPRVSRWWADLIEPLRRYLEHEAAPLALQLWDHVNYPRDLACEYCRSRYMDDLHVYFAGLVYAIETKVRGVRLRLKY</sequence>
<evidence type="ECO:0000313" key="1">
    <source>
        <dbReference type="EMBL" id="KAI0084865.1"/>
    </source>
</evidence>
<comment type="caution">
    <text evidence="1">The sequence shown here is derived from an EMBL/GenBank/DDBJ whole genome shotgun (WGS) entry which is preliminary data.</text>
</comment>
<dbReference type="EMBL" id="MU274937">
    <property type="protein sequence ID" value="KAI0084865.1"/>
    <property type="molecule type" value="Genomic_DNA"/>
</dbReference>
<reference evidence="1" key="1">
    <citation type="journal article" date="2021" name="Environ. Microbiol.">
        <title>Gene family expansions and transcriptome signatures uncover fungal adaptations to wood decay.</title>
        <authorList>
            <person name="Hage H."/>
            <person name="Miyauchi S."/>
            <person name="Viragh M."/>
            <person name="Drula E."/>
            <person name="Min B."/>
            <person name="Chaduli D."/>
            <person name="Navarro D."/>
            <person name="Favel A."/>
            <person name="Norest M."/>
            <person name="Lesage-Meessen L."/>
            <person name="Balint B."/>
            <person name="Merenyi Z."/>
            <person name="de Eugenio L."/>
            <person name="Morin E."/>
            <person name="Martinez A.T."/>
            <person name="Baldrian P."/>
            <person name="Stursova M."/>
            <person name="Martinez M.J."/>
            <person name="Novotny C."/>
            <person name="Magnuson J.K."/>
            <person name="Spatafora J.W."/>
            <person name="Maurice S."/>
            <person name="Pangilinan J."/>
            <person name="Andreopoulos W."/>
            <person name="LaButti K."/>
            <person name="Hundley H."/>
            <person name="Na H."/>
            <person name="Kuo A."/>
            <person name="Barry K."/>
            <person name="Lipzen A."/>
            <person name="Henrissat B."/>
            <person name="Riley R."/>
            <person name="Ahrendt S."/>
            <person name="Nagy L.G."/>
            <person name="Grigoriev I.V."/>
            <person name="Martin F."/>
            <person name="Rosso M.N."/>
        </authorList>
    </citation>
    <scope>NUCLEOTIDE SEQUENCE</scope>
    <source>
        <strain evidence="1">CBS 384.51</strain>
    </source>
</reference>
<dbReference type="Proteomes" id="UP001055072">
    <property type="component" value="Unassembled WGS sequence"/>
</dbReference>
<evidence type="ECO:0000313" key="2">
    <source>
        <dbReference type="Proteomes" id="UP001055072"/>
    </source>
</evidence>
<accession>A0ACB8TS81</accession>
<name>A0ACB8TS81_9APHY</name>
<gene>
    <name evidence="1" type="ORF">BDY19DRAFT_469852</name>
</gene>
<proteinExistence type="predicted"/>
<organism evidence="1 2">
    <name type="scientific">Irpex rosettiformis</name>
    <dbReference type="NCBI Taxonomy" id="378272"/>
    <lineage>
        <taxon>Eukaryota</taxon>
        <taxon>Fungi</taxon>
        <taxon>Dikarya</taxon>
        <taxon>Basidiomycota</taxon>
        <taxon>Agaricomycotina</taxon>
        <taxon>Agaricomycetes</taxon>
        <taxon>Polyporales</taxon>
        <taxon>Irpicaceae</taxon>
        <taxon>Irpex</taxon>
    </lineage>
</organism>
<protein>
    <submittedName>
        <fullName evidence="1">Uncharacterized protein</fullName>
    </submittedName>
</protein>